<feature type="domain" description="Lipid/polyisoprenoid-binding YceI-like" evidence="4">
    <location>
        <begin position="61"/>
        <end position="230"/>
    </location>
</feature>
<accession>A0A8J3IDP4</accession>
<dbReference type="EMBL" id="BNJK01000001">
    <property type="protein sequence ID" value="GHO93479.1"/>
    <property type="molecule type" value="Genomic_DNA"/>
</dbReference>
<dbReference type="PROSITE" id="PS51257">
    <property type="entry name" value="PROKAR_LIPOPROTEIN"/>
    <property type="match status" value="1"/>
</dbReference>
<dbReference type="AlphaFoldDB" id="A0A8J3IDP4"/>
<sequence length="239" mass="25262">MHLRLSMALMGLLLVAVLAACGGENGTAGNNSNQKATATTAGSTPGASSNSCVAPTGNASAYNTVADKSEASYSVQEQFLNRDLPNNAVGKTKNVQGSFLLATGDQPVINNLKMTVDLRTLTSDEQRRDNAIKDRWLESNTYPNAVFVAKDVKVPSGQGEVTFDMTGDMTIHGVTRQETFNVTGKMSGDTITGKATTNILMKNYGFDTPAISGFLTVKDGVAVTLNFTTQKGDCAQYLS</sequence>
<feature type="region of interest" description="Disordered" evidence="2">
    <location>
        <begin position="26"/>
        <end position="50"/>
    </location>
</feature>
<dbReference type="Gene3D" id="2.40.128.110">
    <property type="entry name" value="Lipid/polyisoprenoid-binding, YceI-like"/>
    <property type="match status" value="1"/>
</dbReference>
<feature type="compositionally biased region" description="Low complexity" evidence="2">
    <location>
        <begin position="36"/>
        <end position="50"/>
    </location>
</feature>
<evidence type="ECO:0000313" key="6">
    <source>
        <dbReference type="Proteomes" id="UP000597444"/>
    </source>
</evidence>
<keyword evidence="3" id="KW-0732">Signal</keyword>
<comment type="caution">
    <text evidence="5">The sequence shown here is derived from an EMBL/GenBank/DDBJ whole genome shotgun (WGS) entry which is preliminary data.</text>
</comment>
<evidence type="ECO:0000256" key="2">
    <source>
        <dbReference type="SAM" id="MobiDB-lite"/>
    </source>
</evidence>
<dbReference type="PANTHER" id="PTHR34406:SF1">
    <property type="entry name" value="PROTEIN YCEI"/>
    <property type="match status" value="1"/>
</dbReference>
<comment type="similarity">
    <text evidence="1">Belongs to the UPF0312 family.</text>
</comment>
<dbReference type="SUPFAM" id="SSF101874">
    <property type="entry name" value="YceI-like"/>
    <property type="match status" value="1"/>
</dbReference>
<reference evidence="5" key="1">
    <citation type="submission" date="2020-10" db="EMBL/GenBank/DDBJ databases">
        <title>Taxonomic study of unclassified bacteria belonging to the class Ktedonobacteria.</title>
        <authorList>
            <person name="Yabe S."/>
            <person name="Wang C.M."/>
            <person name="Zheng Y."/>
            <person name="Sakai Y."/>
            <person name="Cavaletti L."/>
            <person name="Monciardini P."/>
            <person name="Donadio S."/>
        </authorList>
    </citation>
    <scope>NUCLEOTIDE SEQUENCE</scope>
    <source>
        <strain evidence="5">ID150040</strain>
    </source>
</reference>
<evidence type="ECO:0000256" key="3">
    <source>
        <dbReference type="SAM" id="SignalP"/>
    </source>
</evidence>
<dbReference type="SMART" id="SM00867">
    <property type="entry name" value="YceI"/>
    <property type="match status" value="1"/>
</dbReference>
<dbReference type="InterPro" id="IPR007372">
    <property type="entry name" value="Lipid/polyisoprenoid-bd_YceI"/>
</dbReference>
<organism evidence="5 6">
    <name type="scientific">Reticulibacter mediterranei</name>
    <dbReference type="NCBI Taxonomy" id="2778369"/>
    <lineage>
        <taxon>Bacteria</taxon>
        <taxon>Bacillati</taxon>
        <taxon>Chloroflexota</taxon>
        <taxon>Ktedonobacteria</taxon>
        <taxon>Ktedonobacterales</taxon>
        <taxon>Reticulibacteraceae</taxon>
        <taxon>Reticulibacter</taxon>
    </lineage>
</organism>
<dbReference type="RefSeq" id="WP_220204261.1">
    <property type="nucleotide sequence ID" value="NZ_BNJK01000001.1"/>
</dbReference>
<keyword evidence="6" id="KW-1185">Reference proteome</keyword>
<protein>
    <recommendedName>
        <fullName evidence="4">Lipid/polyisoprenoid-binding YceI-like domain-containing protein</fullName>
    </recommendedName>
</protein>
<dbReference type="PANTHER" id="PTHR34406">
    <property type="entry name" value="PROTEIN YCEI"/>
    <property type="match status" value="1"/>
</dbReference>
<feature type="chain" id="PRO_5035205887" description="Lipid/polyisoprenoid-binding YceI-like domain-containing protein" evidence="3">
    <location>
        <begin position="21"/>
        <end position="239"/>
    </location>
</feature>
<gene>
    <name evidence="5" type="ORF">KSF_035270</name>
</gene>
<evidence type="ECO:0000313" key="5">
    <source>
        <dbReference type="EMBL" id="GHO93479.1"/>
    </source>
</evidence>
<feature type="signal peptide" evidence="3">
    <location>
        <begin position="1"/>
        <end position="20"/>
    </location>
</feature>
<dbReference type="Proteomes" id="UP000597444">
    <property type="component" value="Unassembled WGS sequence"/>
</dbReference>
<proteinExistence type="inferred from homology"/>
<dbReference type="InterPro" id="IPR036761">
    <property type="entry name" value="TTHA0802/YceI-like_sf"/>
</dbReference>
<dbReference type="Pfam" id="PF04264">
    <property type="entry name" value="YceI"/>
    <property type="match status" value="1"/>
</dbReference>
<evidence type="ECO:0000256" key="1">
    <source>
        <dbReference type="ARBA" id="ARBA00008812"/>
    </source>
</evidence>
<name>A0A8J3IDP4_9CHLR</name>
<evidence type="ECO:0000259" key="4">
    <source>
        <dbReference type="SMART" id="SM00867"/>
    </source>
</evidence>